<dbReference type="RefSeq" id="WP_189358407.1">
    <property type="nucleotide sequence ID" value="NZ_BMWZ01000001.1"/>
</dbReference>
<keyword evidence="1" id="KW-0732">Signal</keyword>
<dbReference type="EMBL" id="BMWZ01000001">
    <property type="protein sequence ID" value="GGZ67985.1"/>
    <property type="molecule type" value="Genomic_DNA"/>
</dbReference>
<protein>
    <submittedName>
        <fullName evidence="2">Uncharacterized protein</fullName>
    </submittedName>
</protein>
<evidence type="ECO:0000313" key="3">
    <source>
        <dbReference type="Proteomes" id="UP000636004"/>
    </source>
</evidence>
<reference evidence="2" key="2">
    <citation type="submission" date="2020-09" db="EMBL/GenBank/DDBJ databases">
        <authorList>
            <person name="Sun Q."/>
            <person name="Kim S."/>
        </authorList>
    </citation>
    <scope>NUCLEOTIDE SEQUENCE</scope>
    <source>
        <strain evidence="2">KCTC 12710</strain>
    </source>
</reference>
<dbReference type="PROSITE" id="PS51257">
    <property type="entry name" value="PROKAR_LIPOPROTEIN"/>
    <property type="match status" value="1"/>
</dbReference>
<reference evidence="2" key="1">
    <citation type="journal article" date="2014" name="Int. J. Syst. Evol. Microbiol.">
        <title>Complete genome sequence of Corynebacterium casei LMG S-19264T (=DSM 44701T), isolated from a smear-ripened cheese.</title>
        <authorList>
            <consortium name="US DOE Joint Genome Institute (JGI-PGF)"/>
            <person name="Walter F."/>
            <person name="Albersmeier A."/>
            <person name="Kalinowski J."/>
            <person name="Ruckert C."/>
        </authorList>
    </citation>
    <scope>NUCLEOTIDE SEQUENCE</scope>
    <source>
        <strain evidence="2">KCTC 12710</strain>
    </source>
</reference>
<dbReference type="Gene3D" id="2.60.40.1220">
    <property type="match status" value="1"/>
</dbReference>
<accession>A0A918V4J7</accession>
<gene>
    <name evidence="2" type="ORF">GCM10007028_01130</name>
</gene>
<proteinExistence type="predicted"/>
<sequence>MKKIRNFNLFLFVVLAILSCDKDELVNLVEPSHRVIVTSEMNFDNTINVGGHIDFGDISQGVESRLWTFPETVSTIVGASGNTSSKDVVKGLFNTPGVYDVTLNQVFKKNVYPNEDSQEPIDGRELDTTIVVTVLGPVEAYIKAHYINDDGTTGEELDLSDNAENELTASKYVRLSYTADGAPEDFVWNLPGAKPDQVAEAEPEVDVRYSKLGSWDLQFIASRNRPGGADTINVKKFIKVVASTEPVTLDRVFEKTKETSIGLEFSREMDPESVNKDDFTVKIETASGAVLNPVIANVSVDNTEGNVLVVELSNEMIYNDDTVKVSYIPGTLRTSDLVDATEIVDAVLTDFIKENLFDDPNFSDVDNSFEKSEVENWPNLPWGAPWNAYDMSFSYDQAHSGEKSMYLEFHPEGGMIIGNVDASGENITFPTEKGFNYEMGAWFYVVDAGVPVISNVRMYWRPSTNWGVPDNPTFSADSPVGEWFYSSAIVNFSADGNESFMLRGQNVNSETLKFYMDDLSLYKLSSRP</sequence>
<name>A0A918V4J7_9FLAO</name>
<dbReference type="AlphaFoldDB" id="A0A918V4J7"/>
<comment type="caution">
    <text evidence="2">The sequence shown here is derived from an EMBL/GenBank/DDBJ whole genome shotgun (WGS) entry which is preliminary data.</text>
</comment>
<evidence type="ECO:0000256" key="1">
    <source>
        <dbReference type="ARBA" id="ARBA00022729"/>
    </source>
</evidence>
<evidence type="ECO:0000313" key="2">
    <source>
        <dbReference type="EMBL" id="GGZ67985.1"/>
    </source>
</evidence>
<keyword evidence="3" id="KW-1185">Reference proteome</keyword>
<organism evidence="2 3">
    <name type="scientific">Algibacter mikhailovii</name>
    <dbReference type="NCBI Taxonomy" id="425498"/>
    <lineage>
        <taxon>Bacteria</taxon>
        <taxon>Pseudomonadati</taxon>
        <taxon>Bacteroidota</taxon>
        <taxon>Flavobacteriia</taxon>
        <taxon>Flavobacteriales</taxon>
        <taxon>Flavobacteriaceae</taxon>
        <taxon>Algibacter</taxon>
    </lineage>
</organism>
<dbReference type="Gene3D" id="2.60.120.260">
    <property type="entry name" value="Galactose-binding domain-like"/>
    <property type="match status" value="1"/>
</dbReference>
<dbReference type="InterPro" id="IPR014755">
    <property type="entry name" value="Cu-Rt/internalin_Ig-like"/>
</dbReference>
<dbReference type="Proteomes" id="UP000636004">
    <property type="component" value="Unassembled WGS sequence"/>
</dbReference>